<keyword evidence="13" id="KW-1185">Reference proteome</keyword>
<evidence type="ECO:0000259" key="11">
    <source>
        <dbReference type="Pfam" id="PF18097"/>
    </source>
</evidence>
<feature type="compositionally biased region" description="Pro residues" evidence="9">
    <location>
        <begin position="391"/>
        <end position="401"/>
    </location>
</feature>
<dbReference type="Gene3D" id="1.25.40.270">
    <property type="entry name" value="Vacuolar protein sorting-associated protein vta1"/>
    <property type="match status" value="1"/>
</dbReference>
<dbReference type="PANTHER" id="PTHR46009:SF1">
    <property type="entry name" value="VACUOLAR PROTEIN SORTING-ASSOCIATED PROTEIN VTA1 HOMOLOG"/>
    <property type="match status" value="1"/>
</dbReference>
<evidence type="ECO:0000313" key="13">
    <source>
        <dbReference type="Proteomes" id="UP000193144"/>
    </source>
</evidence>
<dbReference type="Pfam" id="PF18097">
    <property type="entry name" value="Vta1_C"/>
    <property type="match status" value="1"/>
</dbReference>
<dbReference type="PANTHER" id="PTHR46009">
    <property type="entry name" value="VACUOLAR PROTEIN SORTING-ASSOCIATED PROTEIN VTA1 HOMOLOG"/>
    <property type="match status" value="1"/>
</dbReference>
<dbReference type="OrthoDB" id="391137at2759"/>
<accession>A0A1Y1YVC3</accession>
<dbReference type="GO" id="GO:0015031">
    <property type="term" value="P:protein transport"/>
    <property type="evidence" value="ECO:0007669"/>
    <property type="project" value="UniProtKB-KW"/>
</dbReference>
<evidence type="ECO:0000256" key="3">
    <source>
        <dbReference type="ARBA" id="ARBA00007895"/>
    </source>
</evidence>
<feature type="compositionally biased region" description="Pro residues" evidence="9">
    <location>
        <begin position="332"/>
        <end position="343"/>
    </location>
</feature>
<protein>
    <submittedName>
        <fullName evidence="12">Vta1 like-domain-containing protein</fullName>
    </submittedName>
</protein>
<feature type="region of interest" description="Disordered" evidence="9">
    <location>
        <begin position="160"/>
        <end position="430"/>
    </location>
</feature>
<dbReference type="AlphaFoldDB" id="A0A1Y1YVC3"/>
<evidence type="ECO:0000259" key="10">
    <source>
        <dbReference type="Pfam" id="PF04652"/>
    </source>
</evidence>
<feature type="compositionally biased region" description="Pro residues" evidence="9">
    <location>
        <begin position="227"/>
        <end position="237"/>
    </location>
</feature>
<feature type="compositionally biased region" description="Low complexity" evidence="9">
    <location>
        <begin position="344"/>
        <end position="356"/>
    </location>
</feature>
<comment type="subcellular location">
    <subcellularLocation>
        <location evidence="2">Cytoplasm</location>
    </subcellularLocation>
    <subcellularLocation>
        <location evidence="1">Endosome membrane</location>
        <topology evidence="1">Peripheral membrane protein</topology>
    </subcellularLocation>
</comment>
<evidence type="ECO:0000256" key="4">
    <source>
        <dbReference type="ARBA" id="ARBA00022448"/>
    </source>
</evidence>
<evidence type="ECO:0000256" key="5">
    <source>
        <dbReference type="ARBA" id="ARBA00022490"/>
    </source>
</evidence>
<comment type="caution">
    <text evidence="12">The sequence shown here is derived from an EMBL/GenBank/DDBJ whole genome shotgun (WGS) entry which is preliminary data.</text>
</comment>
<evidence type="ECO:0000256" key="1">
    <source>
        <dbReference type="ARBA" id="ARBA00004481"/>
    </source>
</evidence>
<dbReference type="InterPro" id="IPR041212">
    <property type="entry name" value="Vta1_C"/>
</dbReference>
<feature type="compositionally biased region" description="Polar residues" evidence="9">
    <location>
        <begin position="199"/>
        <end position="222"/>
    </location>
</feature>
<dbReference type="InterPro" id="IPR039431">
    <property type="entry name" value="Vta1/CALS_N"/>
</dbReference>
<proteinExistence type="inferred from homology"/>
<reference evidence="12 13" key="1">
    <citation type="submission" date="2016-07" db="EMBL/GenBank/DDBJ databases">
        <title>Pervasive Adenine N6-methylation of Active Genes in Fungi.</title>
        <authorList>
            <consortium name="DOE Joint Genome Institute"/>
            <person name="Mondo S.J."/>
            <person name="Dannebaum R.O."/>
            <person name="Kuo R.C."/>
            <person name="Labutti K."/>
            <person name="Haridas S."/>
            <person name="Kuo A."/>
            <person name="Salamov A."/>
            <person name="Ahrendt S.R."/>
            <person name="Lipzen A."/>
            <person name="Sullivan W."/>
            <person name="Andreopoulos W.B."/>
            <person name="Clum A."/>
            <person name="Lindquist E."/>
            <person name="Daum C."/>
            <person name="Ramamoorthy G.K."/>
            <person name="Gryganskyi A."/>
            <person name="Culley D."/>
            <person name="Magnuson J.K."/>
            <person name="James T.Y."/>
            <person name="O'Malley M.A."/>
            <person name="Stajich J.E."/>
            <person name="Spatafora J.W."/>
            <person name="Visel A."/>
            <person name="Grigoriev I.V."/>
        </authorList>
    </citation>
    <scope>NUCLEOTIDE SEQUENCE [LARGE SCALE GENOMIC DNA]</scope>
    <source>
        <strain evidence="12 13">CBS 115471</strain>
    </source>
</reference>
<name>A0A1Y1YVC3_9PLEO</name>
<comment type="similarity">
    <text evidence="3">Belongs to the VTA1 family.</text>
</comment>
<gene>
    <name evidence="12" type="ORF">BCR34DRAFT_574513</name>
</gene>
<dbReference type="Gene3D" id="1.20.5.420">
    <property type="entry name" value="Immunoglobulin FC, subunit C"/>
    <property type="match status" value="1"/>
</dbReference>
<keyword evidence="5" id="KW-0963">Cytoplasm</keyword>
<dbReference type="GO" id="GO:0005771">
    <property type="term" value="C:multivesicular body"/>
    <property type="evidence" value="ECO:0007669"/>
    <property type="project" value="TreeGrafter"/>
</dbReference>
<dbReference type="InterPro" id="IPR023175">
    <property type="entry name" value="Vta1/CALS_N_sf"/>
</dbReference>
<dbReference type="STRING" id="1231657.A0A1Y1YVC3"/>
<dbReference type="Pfam" id="PF04652">
    <property type="entry name" value="Vta1"/>
    <property type="match status" value="1"/>
</dbReference>
<feature type="compositionally biased region" description="Polar residues" evidence="9">
    <location>
        <begin position="258"/>
        <end position="267"/>
    </location>
</feature>
<organism evidence="12 13">
    <name type="scientific">Clohesyomyces aquaticus</name>
    <dbReference type="NCBI Taxonomy" id="1231657"/>
    <lineage>
        <taxon>Eukaryota</taxon>
        <taxon>Fungi</taxon>
        <taxon>Dikarya</taxon>
        <taxon>Ascomycota</taxon>
        <taxon>Pezizomycotina</taxon>
        <taxon>Dothideomycetes</taxon>
        <taxon>Pleosporomycetidae</taxon>
        <taxon>Pleosporales</taxon>
        <taxon>Lindgomycetaceae</taxon>
        <taxon>Clohesyomyces</taxon>
    </lineage>
</organism>
<evidence type="ECO:0000256" key="6">
    <source>
        <dbReference type="ARBA" id="ARBA00022753"/>
    </source>
</evidence>
<dbReference type="GO" id="GO:0032511">
    <property type="term" value="P:late endosome to vacuole transport via multivesicular body sorting pathway"/>
    <property type="evidence" value="ECO:0007669"/>
    <property type="project" value="InterPro"/>
</dbReference>
<feature type="compositionally biased region" description="Low complexity" evidence="9">
    <location>
        <begin position="370"/>
        <end position="390"/>
    </location>
</feature>
<evidence type="ECO:0000256" key="9">
    <source>
        <dbReference type="SAM" id="MobiDB-lite"/>
    </source>
</evidence>
<evidence type="ECO:0000256" key="2">
    <source>
        <dbReference type="ARBA" id="ARBA00004496"/>
    </source>
</evidence>
<evidence type="ECO:0000256" key="7">
    <source>
        <dbReference type="ARBA" id="ARBA00022927"/>
    </source>
</evidence>
<feature type="domain" description="Vta1/callose synthase N-terminal" evidence="10">
    <location>
        <begin position="14"/>
        <end position="157"/>
    </location>
</feature>
<dbReference type="InterPro" id="IPR044538">
    <property type="entry name" value="Vta1-like"/>
</dbReference>
<keyword evidence="7" id="KW-0653">Protein transport</keyword>
<keyword evidence="8" id="KW-0472">Membrane</keyword>
<sequence length="466" mass="51190">MAASLPAKLKDADIAQFALRAGQLEKFKPIVSYWLRFYMTQRILAKKLHTADEECTMYTTNLMEKLEQTKAEHASEDALLDEVAAYAYCEQFALDTFARADNAMRANKVTAQTVDTLRAAATFFEMLTVWKNPLDPDIASKLKFAKYHTIRIVKALKAGEDPNLSNPVQEAPPAAASPPPLDPNDPEVRRINEGAPPIHSQNPYQSYVESAPNTSTQPSPNFSPSRISPPPELPGPPTGYSHQSPPPPQFGSHRDVSPISQPGTSRHGSVASVGGGYFPRVDVPTFTADNAAPGLPTASSVDEHMTSPFDNASVPQAPQVPDAQTFYQDQPSAPPPQQPPHQYPLPQNTFQNQQPPYASPPPPQPPPLQQPQAFQPSHIPPQQNYQYTPQPQQPPHPPHPQQYPQQYPQPMTGASQQSFQGPFRTDEDAVMEAQKRAKWAISALNFEDVPTAVKELRMALKALGAN</sequence>
<keyword evidence="6" id="KW-0967">Endosome</keyword>
<feature type="domain" description="Vta1 C-terminal" evidence="11">
    <location>
        <begin position="427"/>
        <end position="463"/>
    </location>
</feature>
<evidence type="ECO:0000256" key="8">
    <source>
        <dbReference type="ARBA" id="ARBA00023136"/>
    </source>
</evidence>
<dbReference type="EMBL" id="MCFA01000163">
    <property type="protein sequence ID" value="ORY01993.1"/>
    <property type="molecule type" value="Genomic_DNA"/>
</dbReference>
<feature type="compositionally biased region" description="Pro residues" evidence="9">
    <location>
        <begin position="357"/>
        <end position="369"/>
    </location>
</feature>
<keyword evidence="4" id="KW-0813">Transport</keyword>
<dbReference type="Proteomes" id="UP000193144">
    <property type="component" value="Unassembled WGS sequence"/>
</dbReference>
<dbReference type="GO" id="GO:0010008">
    <property type="term" value="C:endosome membrane"/>
    <property type="evidence" value="ECO:0007669"/>
    <property type="project" value="UniProtKB-SubCell"/>
</dbReference>
<evidence type="ECO:0000313" key="12">
    <source>
        <dbReference type="EMBL" id="ORY01993.1"/>
    </source>
</evidence>